<reference evidence="2 3" key="1">
    <citation type="journal article" date="2016" name="Genome Announc.">
        <title>Draft Genome Sequences of Five Rapidly Growing Mycobacterium Species, M. thermoresistibile, M. fortuitum subsp. acetamidolyticum, M. canariasense, M. brisbanense, and M. novocastrense.</title>
        <authorList>
            <person name="Katahira K."/>
            <person name="Ogura Y."/>
            <person name="Gotoh Y."/>
            <person name="Hayashi T."/>
        </authorList>
    </citation>
    <scope>NUCLEOTIDE SEQUENCE [LARGE SCALE GENOMIC DNA]</scope>
    <source>
        <strain evidence="2 3">JCM6362</strain>
    </source>
</reference>
<organism evidence="2 3">
    <name type="scientific">Mycolicibacterium thermoresistibile</name>
    <name type="common">Mycobacterium thermoresistibile</name>
    <dbReference type="NCBI Taxonomy" id="1797"/>
    <lineage>
        <taxon>Bacteria</taxon>
        <taxon>Bacillati</taxon>
        <taxon>Actinomycetota</taxon>
        <taxon>Actinomycetes</taxon>
        <taxon>Mycobacteriales</taxon>
        <taxon>Mycobacteriaceae</taxon>
        <taxon>Mycolicibacterium</taxon>
    </lineage>
</organism>
<dbReference type="AlphaFoldDB" id="A0A100XEC9"/>
<evidence type="ECO:0000313" key="3">
    <source>
        <dbReference type="Proteomes" id="UP000069654"/>
    </source>
</evidence>
<protein>
    <submittedName>
        <fullName evidence="2">Uncharacterized protein</fullName>
    </submittedName>
</protein>
<sequence>LLHRIRRGTLLPRRPADDRRRRHQRDPAQRHRQPTRGPGRDL</sequence>
<name>A0A100XEC9_MYCTH</name>
<accession>A0A100XEC9</accession>
<feature type="compositionally biased region" description="Basic and acidic residues" evidence="1">
    <location>
        <begin position="14"/>
        <end position="29"/>
    </location>
</feature>
<feature type="region of interest" description="Disordered" evidence="1">
    <location>
        <begin position="1"/>
        <end position="42"/>
    </location>
</feature>
<reference evidence="3" key="2">
    <citation type="submission" date="2016-02" db="EMBL/GenBank/DDBJ databases">
        <title>Draft genome sequence of five rapidly growing Mycobacterium species.</title>
        <authorList>
            <person name="Katahira K."/>
            <person name="Gotou Y."/>
            <person name="Iida K."/>
            <person name="Ogura Y."/>
            <person name="Hayashi T."/>
        </authorList>
    </citation>
    <scope>NUCLEOTIDE SEQUENCE [LARGE SCALE GENOMIC DNA]</scope>
    <source>
        <strain evidence="3">JCM6362</strain>
    </source>
</reference>
<feature type="non-terminal residue" evidence="2">
    <location>
        <position position="1"/>
    </location>
</feature>
<feature type="non-terminal residue" evidence="2">
    <location>
        <position position="42"/>
    </location>
</feature>
<comment type="caution">
    <text evidence="2">The sequence shown here is derived from an EMBL/GenBank/DDBJ whole genome shotgun (WGS) entry which is preliminary data.</text>
</comment>
<evidence type="ECO:0000313" key="2">
    <source>
        <dbReference type="EMBL" id="GAT15032.1"/>
    </source>
</evidence>
<dbReference type="EMBL" id="BCTB01000012">
    <property type="protein sequence ID" value="GAT15032.1"/>
    <property type="molecule type" value="Genomic_DNA"/>
</dbReference>
<gene>
    <name evidence="2" type="ORF">RMCT_2002</name>
</gene>
<evidence type="ECO:0000256" key="1">
    <source>
        <dbReference type="SAM" id="MobiDB-lite"/>
    </source>
</evidence>
<proteinExistence type="predicted"/>
<dbReference type="Proteomes" id="UP000069654">
    <property type="component" value="Unassembled WGS sequence"/>
</dbReference>